<proteinExistence type="predicted"/>
<keyword evidence="4" id="KW-1185">Reference proteome</keyword>
<dbReference type="AlphaFoldDB" id="A0A0P0D6R7"/>
<accession>A0A0P0D6R7</accession>
<evidence type="ECO:0000256" key="1">
    <source>
        <dbReference type="ARBA" id="ARBA00022729"/>
    </source>
</evidence>
<organism evidence="3 4">
    <name type="scientific">Pseudalgibacter alginicilyticus</name>
    <dbReference type="NCBI Taxonomy" id="1736674"/>
    <lineage>
        <taxon>Bacteria</taxon>
        <taxon>Pseudomonadati</taxon>
        <taxon>Bacteroidota</taxon>
        <taxon>Flavobacteriia</taxon>
        <taxon>Flavobacteriales</taxon>
        <taxon>Flavobacteriaceae</taxon>
        <taxon>Pseudalgibacter</taxon>
    </lineage>
</organism>
<protein>
    <recommendedName>
        <fullName evidence="2">Secretion system C-terminal sorting domain-containing protein</fullName>
    </recommendedName>
</protein>
<dbReference type="KEGG" id="ahz:APS56_04280"/>
<dbReference type="STRING" id="1736674.APS56_04280"/>
<reference evidence="3 4" key="1">
    <citation type="submission" date="2015-10" db="EMBL/GenBank/DDBJ databases">
        <authorList>
            <person name="Gilbert D.G."/>
        </authorList>
    </citation>
    <scope>NUCLEOTIDE SEQUENCE [LARGE SCALE GENOMIC DNA]</scope>
    <source>
        <strain evidence="4">HZ-22</strain>
    </source>
</reference>
<gene>
    <name evidence="3" type="ORF">APS56_04280</name>
</gene>
<dbReference type="InterPro" id="IPR026444">
    <property type="entry name" value="Secre_tail"/>
</dbReference>
<dbReference type="RefSeq" id="WP_054725087.1">
    <property type="nucleotide sequence ID" value="NZ_CP012898.1"/>
</dbReference>
<feature type="domain" description="Secretion system C-terminal sorting" evidence="2">
    <location>
        <begin position="257"/>
        <end position="322"/>
    </location>
</feature>
<dbReference type="EMBL" id="CP012898">
    <property type="protein sequence ID" value="ALJ04401.1"/>
    <property type="molecule type" value="Genomic_DNA"/>
</dbReference>
<sequence>MKTTLQLVLLFITVLGYSQTNIEQFHSPSGSQYTVLTGTINQSSSGINTSWDFTSLTSTASLFVDTYTDEPPTSTIQTKEGTTVVNELGLNTSGGILSLVSLNSDSFGLNYSNYGIIGLFPMNYEDSNTDGVEGTFTSEEVSGDVLDTSTINVNVDAWGNLKVGTFDGAVTRLKMVQNLNLSAFGGILTAAGTQTSYFYYDANSNDLIFRTNRIQVVVPSPFESYSIDVTSMEVLSTYTLDTNKHQIEESNIKLISNPVQHDLKFEVSDNIEIQSIIISDLLGKTVLISEGNEAIISVNQLKSGLFLATVRTNKGTITKKFIKQ</sequence>
<dbReference type="Pfam" id="PF18962">
    <property type="entry name" value="Por_Secre_tail"/>
    <property type="match status" value="1"/>
</dbReference>
<dbReference type="NCBIfam" id="TIGR04183">
    <property type="entry name" value="Por_Secre_tail"/>
    <property type="match status" value="1"/>
</dbReference>
<keyword evidence="1" id="KW-0732">Signal</keyword>
<dbReference type="OrthoDB" id="1138233at2"/>
<dbReference type="Proteomes" id="UP000057981">
    <property type="component" value="Chromosome"/>
</dbReference>
<evidence type="ECO:0000259" key="2">
    <source>
        <dbReference type="Pfam" id="PF18962"/>
    </source>
</evidence>
<evidence type="ECO:0000313" key="3">
    <source>
        <dbReference type="EMBL" id="ALJ04401.1"/>
    </source>
</evidence>
<name>A0A0P0D6R7_9FLAO</name>
<evidence type="ECO:0000313" key="4">
    <source>
        <dbReference type="Proteomes" id="UP000057981"/>
    </source>
</evidence>